<comment type="subcellular location">
    <subcellularLocation>
        <location evidence="2">Cell membrane</location>
        <topology evidence="2">Multi-pass membrane protein</topology>
    </subcellularLocation>
</comment>
<evidence type="ECO:0000256" key="2">
    <source>
        <dbReference type="ARBA" id="ARBA00004651"/>
    </source>
</evidence>
<evidence type="ECO:0000313" key="15">
    <source>
        <dbReference type="EMBL" id="MDR5897859.1"/>
    </source>
</evidence>
<keyword evidence="3" id="KW-0813">Transport</keyword>
<evidence type="ECO:0000256" key="8">
    <source>
        <dbReference type="ARBA" id="ARBA00022982"/>
    </source>
</evidence>
<keyword evidence="11 13" id="KW-0472">Membrane</keyword>
<name>A0ABU1H0M7_9GAMM</name>
<feature type="transmembrane region" description="Helical" evidence="13">
    <location>
        <begin position="52"/>
        <end position="72"/>
    </location>
</feature>
<evidence type="ECO:0000256" key="4">
    <source>
        <dbReference type="ARBA" id="ARBA00022475"/>
    </source>
</evidence>
<reference evidence="15 16" key="1">
    <citation type="submission" date="2023-04" db="EMBL/GenBank/DDBJ databases">
        <title>A long-awaited taxogenomic arrangement of the family Halomonadaceae.</title>
        <authorList>
            <person name="De La Haba R."/>
            <person name="Chuvochina M."/>
            <person name="Wittouck S."/>
            <person name="Arahal D.R."/>
            <person name="Sanchez-Porro C."/>
            <person name="Hugenholtz P."/>
            <person name="Ventosa A."/>
        </authorList>
    </citation>
    <scope>NUCLEOTIDE SEQUENCE [LARGE SCALE GENOMIC DNA]</scope>
    <source>
        <strain evidence="15 16">DSM 21020</strain>
    </source>
</reference>
<evidence type="ECO:0000256" key="9">
    <source>
        <dbReference type="ARBA" id="ARBA00022989"/>
    </source>
</evidence>
<dbReference type="PANTHER" id="PTHR30529:SF1">
    <property type="entry name" value="CYTOCHROME B561 HOMOLOG 2"/>
    <property type="match status" value="1"/>
</dbReference>
<evidence type="ECO:0000256" key="3">
    <source>
        <dbReference type="ARBA" id="ARBA00022448"/>
    </source>
</evidence>
<feature type="transmembrane region" description="Helical" evidence="13">
    <location>
        <begin position="140"/>
        <end position="158"/>
    </location>
</feature>
<evidence type="ECO:0000256" key="11">
    <source>
        <dbReference type="ARBA" id="ARBA00023136"/>
    </source>
</evidence>
<dbReference type="EMBL" id="JARWAN010000003">
    <property type="protein sequence ID" value="MDR5897859.1"/>
    <property type="molecule type" value="Genomic_DNA"/>
</dbReference>
<feature type="domain" description="Cytochrome b561 bacterial/Ni-hydrogenase" evidence="14">
    <location>
        <begin position="7"/>
        <end position="173"/>
    </location>
</feature>
<evidence type="ECO:0000256" key="10">
    <source>
        <dbReference type="ARBA" id="ARBA00023004"/>
    </source>
</evidence>
<evidence type="ECO:0000259" key="14">
    <source>
        <dbReference type="Pfam" id="PF01292"/>
    </source>
</evidence>
<evidence type="ECO:0000256" key="7">
    <source>
        <dbReference type="ARBA" id="ARBA00022723"/>
    </source>
</evidence>
<evidence type="ECO:0000256" key="6">
    <source>
        <dbReference type="ARBA" id="ARBA00022692"/>
    </source>
</evidence>
<dbReference type="PANTHER" id="PTHR30529">
    <property type="entry name" value="CYTOCHROME B561"/>
    <property type="match status" value="1"/>
</dbReference>
<organism evidence="15 16">
    <name type="scientific">Vreelandella vilamensis</name>
    <dbReference type="NCBI Taxonomy" id="531309"/>
    <lineage>
        <taxon>Bacteria</taxon>
        <taxon>Pseudomonadati</taxon>
        <taxon>Pseudomonadota</taxon>
        <taxon>Gammaproteobacteria</taxon>
        <taxon>Oceanospirillales</taxon>
        <taxon>Halomonadaceae</taxon>
        <taxon>Vreelandella</taxon>
    </lineage>
</organism>
<dbReference type="SUPFAM" id="SSF81342">
    <property type="entry name" value="Transmembrane di-heme cytochromes"/>
    <property type="match status" value="1"/>
</dbReference>
<evidence type="ECO:0000256" key="13">
    <source>
        <dbReference type="SAM" id="Phobius"/>
    </source>
</evidence>
<dbReference type="RefSeq" id="WP_309654782.1">
    <property type="nucleotide sequence ID" value="NZ_JARWAN010000003.1"/>
</dbReference>
<evidence type="ECO:0000256" key="12">
    <source>
        <dbReference type="ARBA" id="ARBA00037975"/>
    </source>
</evidence>
<dbReference type="InterPro" id="IPR016174">
    <property type="entry name" value="Di-haem_cyt_TM"/>
</dbReference>
<keyword evidence="4" id="KW-1003">Cell membrane</keyword>
<comment type="cofactor">
    <cofactor evidence="1">
        <name>heme b</name>
        <dbReference type="ChEBI" id="CHEBI:60344"/>
    </cofactor>
</comment>
<keyword evidence="9 13" id="KW-1133">Transmembrane helix</keyword>
<feature type="transmembrane region" description="Helical" evidence="13">
    <location>
        <begin position="84"/>
        <end position="102"/>
    </location>
</feature>
<evidence type="ECO:0000256" key="1">
    <source>
        <dbReference type="ARBA" id="ARBA00001970"/>
    </source>
</evidence>
<dbReference type="InterPro" id="IPR011577">
    <property type="entry name" value="Cyt_b561_bac/Ni-Hgenase"/>
</dbReference>
<keyword evidence="5" id="KW-0349">Heme</keyword>
<keyword evidence="16" id="KW-1185">Reference proteome</keyword>
<evidence type="ECO:0000313" key="16">
    <source>
        <dbReference type="Proteomes" id="UP001254564"/>
    </source>
</evidence>
<feature type="transmembrane region" description="Helical" evidence="13">
    <location>
        <begin position="14"/>
        <end position="36"/>
    </location>
</feature>
<dbReference type="Pfam" id="PF01292">
    <property type="entry name" value="Ni_hydr_CYTB"/>
    <property type="match status" value="1"/>
</dbReference>
<dbReference type="Proteomes" id="UP001254564">
    <property type="component" value="Unassembled WGS sequence"/>
</dbReference>
<protein>
    <submittedName>
        <fullName evidence="15">Cytochrome b</fullName>
    </submittedName>
</protein>
<proteinExistence type="inferred from homology"/>
<comment type="caution">
    <text evidence="15">The sequence shown here is derived from an EMBL/GenBank/DDBJ whole genome shotgun (WGS) entry which is preliminary data.</text>
</comment>
<dbReference type="InterPro" id="IPR052168">
    <property type="entry name" value="Cytochrome_b561_oxidase"/>
</dbReference>
<evidence type="ECO:0000256" key="5">
    <source>
        <dbReference type="ARBA" id="ARBA00022617"/>
    </source>
</evidence>
<keyword evidence="8" id="KW-0249">Electron transport</keyword>
<keyword evidence="7" id="KW-0479">Metal-binding</keyword>
<gene>
    <name evidence="15" type="ORF">QC823_02460</name>
</gene>
<sequence length="174" mass="19909">MTDNIDRYGRVSRAIHWFMALLILWQFLSSGVHFFLGDTVIDEFFWATHKPLGLLLFVLIFIRIAWTVATLSQRPKSINIAAEAGHIGLYGFLVIVPGLALVRQYGSGKPFEPFGIPLFSGFEGEKIGWMVTPGNLLHSWLGWLLLAMILGHIFMVFWHRKSATHTDILPRMWR</sequence>
<keyword evidence="6 13" id="KW-0812">Transmembrane</keyword>
<comment type="similarity">
    <text evidence="12">Belongs to the cytochrome b561 family.</text>
</comment>
<keyword evidence="10" id="KW-0408">Iron</keyword>
<accession>A0ABU1H0M7</accession>